<keyword evidence="1" id="KW-0472">Membrane</keyword>
<evidence type="ECO:0000256" key="1">
    <source>
        <dbReference type="SAM" id="Phobius"/>
    </source>
</evidence>
<feature type="transmembrane region" description="Helical" evidence="1">
    <location>
        <begin position="28"/>
        <end position="45"/>
    </location>
</feature>
<dbReference type="Proteomes" id="UP000030003">
    <property type="component" value="Unassembled WGS sequence"/>
</dbReference>
<feature type="transmembrane region" description="Helical" evidence="1">
    <location>
        <begin position="170"/>
        <end position="194"/>
    </location>
</feature>
<feature type="transmembrane region" description="Helical" evidence="1">
    <location>
        <begin position="50"/>
        <end position="67"/>
    </location>
</feature>
<dbReference type="EMBL" id="AVBH01000122">
    <property type="protein sequence ID" value="KGO98152.1"/>
    <property type="molecule type" value="Genomic_DNA"/>
</dbReference>
<sequence>MLPLRLLLAVAYPLLAHAASVRHDAVLASLALLDLVVVMALVPLARGRPWAWMLLSASALFLWSVRAGPLPELLLLFPPMLFTGVVGWWFARSLGQGGTPVIIRIVAALEECRPADLPADVARYARRLTAAWAGLLLAMTAASLALALLAEPDGLLLRMGYAPPLQVSRATWSTVANLLDHGLIAAFFVAEFVWRQFRFPDRRQGPVAYARAMARLGPAFWRGLFRQAR</sequence>
<keyword evidence="1" id="KW-0812">Transmembrane</keyword>
<organism evidence="3 4">
    <name type="scientific">Lysobacter defluvii IMMIB APB-9 = DSM 18482</name>
    <dbReference type="NCBI Taxonomy" id="1385515"/>
    <lineage>
        <taxon>Bacteria</taxon>
        <taxon>Pseudomonadati</taxon>
        <taxon>Pseudomonadota</taxon>
        <taxon>Gammaproteobacteria</taxon>
        <taxon>Lysobacterales</taxon>
        <taxon>Lysobacteraceae</taxon>
        <taxon>Novilysobacter</taxon>
    </lineage>
</organism>
<evidence type="ECO:0000256" key="2">
    <source>
        <dbReference type="SAM" id="SignalP"/>
    </source>
</evidence>
<proteinExistence type="predicted"/>
<feature type="transmembrane region" description="Helical" evidence="1">
    <location>
        <begin position="130"/>
        <end position="150"/>
    </location>
</feature>
<dbReference type="AlphaFoldDB" id="A0A0A0M813"/>
<evidence type="ECO:0000313" key="3">
    <source>
        <dbReference type="EMBL" id="KGO98152.1"/>
    </source>
</evidence>
<keyword evidence="2" id="KW-0732">Signal</keyword>
<reference evidence="3 4" key="1">
    <citation type="submission" date="2013-08" db="EMBL/GenBank/DDBJ databases">
        <title>Genomic analysis of Lysobacter defluvii.</title>
        <authorList>
            <person name="Wang Q."/>
            <person name="Wang G."/>
        </authorList>
    </citation>
    <scope>NUCLEOTIDE SEQUENCE [LARGE SCALE GENOMIC DNA]</scope>
    <source>
        <strain evidence="3 4">IMMIB APB-9</strain>
    </source>
</reference>
<dbReference type="STRING" id="1385515.GCA_000423325_01470"/>
<accession>A0A0A0M813</accession>
<protein>
    <submittedName>
        <fullName evidence="3">Ketosynthase</fullName>
    </submittedName>
</protein>
<evidence type="ECO:0000313" key="4">
    <source>
        <dbReference type="Proteomes" id="UP000030003"/>
    </source>
</evidence>
<feature type="signal peptide" evidence="2">
    <location>
        <begin position="1"/>
        <end position="18"/>
    </location>
</feature>
<name>A0A0A0M813_9GAMM</name>
<dbReference type="eggNOG" id="COG4648">
    <property type="taxonomic scope" value="Bacteria"/>
</dbReference>
<keyword evidence="1" id="KW-1133">Transmembrane helix</keyword>
<gene>
    <name evidence="3" type="ORF">N791_00850</name>
</gene>
<feature type="chain" id="PRO_5001966750" evidence="2">
    <location>
        <begin position="19"/>
        <end position="229"/>
    </location>
</feature>
<comment type="caution">
    <text evidence="3">The sequence shown here is derived from an EMBL/GenBank/DDBJ whole genome shotgun (WGS) entry which is preliminary data.</text>
</comment>
<keyword evidence="4" id="KW-1185">Reference proteome</keyword>